<dbReference type="SMART" id="SM00530">
    <property type="entry name" value="HTH_XRE"/>
    <property type="match status" value="1"/>
</dbReference>
<accession>R7ZJC8</accession>
<organism evidence="2 3">
    <name type="scientific">Lysinibacillus sphaericus OT4b.31</name>
    <dbReference type="NCBI Taxonomy" id="1285586"/>
    <lineage>
        <taxon>Bacteria</taxon>
        <taxon>Bacillati</taxon>
        <taxon>Bacillota</taxon>
        <taxon>Bacilli</taxon>
        <taxon>Bacillales</taxon>
        <taxon>Bacillaceae</taxon>
        <taxon>Lysinibacillus</taxon>
    </lineage>
</organism>
<evidence type="ECO:0000259" key="1">
    <source>
        <dbReference type="PROSITE" id="PS50943"/>
    </source>
</evidence>
<gene>
    <name evidence="2" type="ORF">H131_01543</name>
</gene>
<dbReference type="InterPro" id="IPR010982">
    <property type="entry name" value="Lambda_DNA-bd_dom_sf"/>
</dbReference>
<protein>
    <recommendedName>
        <fullName evidence="1">HTH cro/C1-type domain-containing protein</fullName>
    </recommendedName>
</protein>
<name>R7ZJC8_LYSSH</name>
<dbReference type="SUPFAM" id="SSF47413">
    <property type="entry name" value="lambda repressor-like DNA-binding domains"/>
    <property type="match status" value="1"/>
</dbReference>
<dbReference type="Gene3D" id="1.10.260.40">
    <property type="entry name" value="lambda repressor-like DNA-binding domains"/>
    <property type="match status" value="1"/>
</dbReference>
<dbReference type="PATRIC" id="fig|1285586.5.peg.302"/>
<dbReference type="EMBL" id="AQPX01000005">
    <property type="protein sequence ID" value="EON74124.1"/>
    <property type="molecule type" value="Genomic_DNA"/>
</dbReference>
<feature type="domain" description="HTH cro/C1-type" evidence="1">
    <location>
        <begin position="7"/>
        <end position="43"/>
    </location>
</feature>
<evidence type="ECO:0000313" key="2">
    <source>
        <dbReference type="EMBL" id="EON74124.1"/>
    </source>
</evidence>
<sequence>MDFSEYLRHTRHFHGLTQAVFAETLGYKQSTVSDIENKRKNASNKFKAALVRMYPRTESFERFLIEIKQGD</sequence>
<dbReference type="HOGENOM" id="CLU_2735210_0_0_9"/>
<dbReference type="Pfam" id="PF13560">
    <property type="entry name" value="HTH_31"/>
    <property type="match status" value="1"/>
</dbReference>
<dbReference type="Proteomes" id="UP000013911">
    <property type="component" value="Unassembled WGS sequence"/>
</dbReference>
<dbReference type="RefSeq" id="WP_010857276.1">
    <property type="nucleotide sequence ID" value="NZ_KB933398.1"/>
</dbReference>
<dbReference type="GO" id="GO:0003677">
    <property type="term" value="F:DNA binding"/>
    <property type="evidence" value="ECO:0007669"/>
    <property type="project" value="InterPro"/>
</dbReference>
<dbReference type="PROSITE" id="PS50943">
    <property type="entry name" value="HTH_CROC1"/>
    <property type="match status" value="1"/>
</dbReference>
<evidence type="ECO:0000313" key="3">
    <source>
        <dbReference type="Proteomes" id="UP000013911"/>
    </source>
</evidence>
<proteinExistence type="predicted"/>
<reference evidence="2 3" key="1">
    <citation type="submission" date="2013-04" db="EMBL/GenBank/DDBJ databases">
        <title>Draft genome of the heavy metal tolerant bacterium Lysinibacillus sphaericus strain OT4b.31.</title>
        <authorList>
            <person name="Pena-Montenegro T.D."/>
            <person name="Dussan J."/>
        </authorList>
    </citation>
    <scope>NUCLEOTIDE SEQUENCE [LARGE SCALE GENOMIC DNA]</scope>
    <source>
        <strain evidence="2 3">OT4b.31</strain>
    </source>
</reference>
<dbReference type="CDD" id="cd00093">
    <property type="entry name" value="HTH_XRE"/>
    <property type="match status" value="1"/>
</dbReference>
<dbReference type="AlphaFoldDB" id="R7ZJC8"/>
<dbReference type="InterPro" id="IPR001387">
    <property type="entry name" value="Cro/C1-type_HTH"/>
</dbReference>
<comment type="caution">
    <text evidence="2">The sequence shown here is derived from an EMBL/GenBank/DDBJ whole genome shotgun (WGS) entry which is preliminary data.</text>
</comment>